<dbReference type="PANTHER" id="PTHR43280:SF2">
    <property type="entry name" value="HTH-TYPE TRANSCRIPTIONAL REGULATOR EXSA"/>
    <property type="match status" value="1"/>
</dbReference>
<feature type="domain" description="HTH araC/xylS-type" evidence="4">
    <location>
        <begin position="226"/>
        <end position="325"/>
    </location>
</feature>
<dbReference type="PROSITE" id="PS01124">
    <property type="entry name" value="HTH_ARAC_FAMILY_2"/>
    <property type="match status" value="1"/>
</dbReference>
<keyword evidence="2 6" id="KW-0238">DNA-binding</keyword>
<dbReference type="GO" id="GO:0043565">
    <property type="term" value="F:sequence-specific DNA binding"/>
    <property type="evidence" value="ECO:0007669"/>
    <property type="project" value="InterPro"/>
</dbReference>
<evidence type="ECO:0000256" key="3">
    <source>
        <dbReference type="ARBA" id="ARBA00023163"/>
    </source>
</evidence>
<evidence type="ECO:0000313" key="8">
    <source>
        <dbReference type="Proteomes" id="UP000468990"/>
    </source>
</evidence>
<protein>
    <submittedName>
        <fullName evidence="6">AraC-type DNA-binding protein</fullName>
    </submittedName>
    <submittedName>
        <fullName evidence="5">Helix-turn-helix domain-containing protein</fullName>
    </submittedName>
</protein>
<organism evidence="6 7">
    <name type="scientific">Flavobacterium resistens</name>
    <dbReference type="NCBI Taxonomy" id="443612"/>
    <lineage>
        <taxon>Bacteria</taxon>
        <taxon>Pseudomonadati</taxon>
        <taxon>Bacteroidota</taxon>
        <taxon>Flavobacteriia</taxon>
        <taxon>Flavobacteriales</taxon>
        <taxon>Flavobacteriaceae</taxon>
        <taxon>Flavobacterium</taxon>
    </lineage>
</organism>
<dbReference type="SMART" id="SM00342">
    <property type="entry name" value="HTH_ARAC"/>
    <property type="match status" value="1"/>
</dbReference>
<evidence type="ECO:0000313" key="5">
    <source>
        <dbReference type="EMBL" id="MRX69321.1"/>
    </source>
</evidence>
<evidence type="ECO:0000256" key="1">
    <source>
        <dbReference type="ARBA" id="ARBA00023015"/>
    </source>
</evidence>
<keyword evidence="8" id="KW-1185">Reference proteome</keyword>
<keyword evidence="1" id="KW-0805">Transcription regulation</keyword>
<dbReference type="AlphaFoldDB" id="A0A521EZH7"/>
<evidence type="ECO:0000256" key="2">
    <source>
        <dbReference type="ARBA" id="ARBA00023125"/>
    </source>
</evidence>
<dbReference type="InterPro" id="IPR018060">
    <property type="entry name" value="HTH_AraC"/>
</dbReference>
<name>A0A521EZH7_9FLAO</name>
<dbReference type="Gene3D" id="1.10.10.60">
    <property type="entry name" value="Homeodomain-like"/>
    <property type="match status" value="2"/>
</dbReference>
<dbReference type="SUPFAM" id="SSF46689">
    <property type="entry name" value="Homeodomain-like"/>
    <property type="match status" value="1"/>
</dbReference>
<keyword evidence="3" id="KW-0804">Transcription</keyword>
<dbReference type="PANTHER" id="PTHR43280">
    <property type="entry name" value="ARAC-FAMILY TRANSCRIPTIONAL REGULATOR"/>
    <property type="match status" value="1"/>
</dbReference>
<proteinExistence type="predicted"/>
<dbReference type="GO" id="GO:0003700">
    <property type="term" value="F:DNA-binding transcription factor activity"/>
    <property type="evidence" value="ECO:0007669"/>
    <property type="project" value="InterPro"/>
</dbReference>
<evidence type="ECO:0000259" key="4">
    <source>
        <dbReference type="PROSITE" id="PS01124"/>
    </source>
</evidence>
<dbReference type="Proteomes" id="UP000317289">
    <property type="component" value="Unassembled WGS sequence"/>
</dbReference>
<gene>
    <name evidence="5" type="ORF">GJU42_15215</name>
    <name evidence="6" type="ORF">SAMN06265349_10610</name>
</gene>
<dbReference type="EMBL" id="WKKG01000008">
    <property type="protein sequence ID" value="MRX69321.1"/>
    <property type="molecule type" value="Genomic_DNA"/>
</dbReference>
<dbReference type="Proteomes" id="UP000468990">
    <property type="component" value="Unassembled WGS sequence"/>
</dbReference>
<accession>A0A521EZH7</accession>
<dbReference type="InterPro" id="IPR009057">
    <property type="entry name" value="Homeodomain-like_sf"/>
</dbReference>
<dbReference type="RefSeq" id="WP_142452104.1">
    <property type="nucleotide sequence ID" value="NZ_FXTA01000006.1"/>
</dbReference>
<evidence type="ECO:0000313" key="6">
    <source>
        <dbReference type="EMBL" id="SMO89226.1"/>
    </source>
</evidence>
<dbReference type="OrthoDB" id="1189000at2"/>
<reference evidence="6 7" key="1">
    <citation type="submission" date="2017-05" db="EMBL/GenBank/DDBJ databases">
        <authorList>
            <person name="Varghese N."/>
            <person name="Submissions S."/>
        </authorList>
    </citation>
    <scope>NUCLEOTIDE SEQUENCE [LARGE SCALE GENOMIC DNA]</scope>
    <source>
        <strain evidence="6 7">DSM 19382</strain>
    </source>
</reference>
<dbReference type="EMBL" id="FXTA01000006">
    <property type="protein sequence ID" value="SMO89226.1"/>
    <property type="molecule type" value="Genomic_DNA"/>
</dbReference>
<evidence type="ECO:0000313" key="7">
    <source>
        <dbReference type="Proteomes" id="UP000317289"/>
    </source>
</evidence>
<dbReference type="Pfam" id="PF12833">
    <property type="entry name" value="HTH_18"/>
    <property type="match status" value="1"/>
</dbReference>
<reference evidence="5 8" key="2">
    <citation type="submission" date="2019-11" db="EMBL/GenBank/DDBJ databases">
        <title>Flavobacterium resistens genome.</title>
        <authorList>
            <person name="Wilson V.M."/>
            <person name="Newman J.D."/>
        </authorList>
    </citation>
    <scope>NUCLEOTIDE SEQUENCE [LARGE SCALE GENOMIC DNA]</scope>
    <source>
        <strain evidence="5 8">DSM 19382</strain>
    </source>
</reference>
<sequence>MLTIKHSYGADLDWIESFAASFGGKIEGNFIKVPEEINTGFRYFIDCGDDFVIYYIDVVYKTEIHFIQSHTKSDFICLYYNLTEGKAVKAFNDFSFNMGRFGYDLALIDSTLETDFYVAPDARSFGICIFVKKSKLNTFAQNNVLFAQNVEKVMNPEKNTFIKFDRMSPESFHLLSDLRKLEVGSAVFNLNLVAAAYSLGANYMNQVFNNTITTEKVNKDDLSSIIAVQAYLHENVDGFFPSIKTMADKAFMSESKFKALFKKITGTTPHSYFMDSKLRKAKELLEEKKYTISETCDELKFTNYSYFIFKFRKHFGISPNTFIKKL</sequence>